<dbReference type="GO" id="GO:0030170">
    <property type="term" value="F:pyridoxal phosphate binding"/>
    <property type="evidence" value="ECO:0007669"/>
    <property type="project" value="InterPro"/>
</dbReference>
<dbReference type="CDD" id="cd00609">
    <property type="entry name" value="AAT_like"/>
    <property type="match status" value="1"/>
</dbReference>
<comment type="similarity">
    <text evidence="1">In the C-terminal section; belongs to the class-I pyridoxal-phosphate-dependent aminotransferase family.</text>
</comment>
<keyword evidence="2" id="KW-0663">Pyridoxal phosphate</keyword>
<gene>
    <name evidence="8" type="ORF">BJ992_000415</name>
</gene>
<dbReference type="InterPro" id="IPR051446">
    <property type="entry name" value="HTH_trans_reg/aminotransferase"/>
</dbReference>
<keyword evidence="5" id="KW-0804">Transcription</keyword>
<dbReference type="EMBL" id="JACHIU010000001">
    <property type="protein sequence ID" value="MBB6470984.1"/>
    <property type="molecule type" value="Genomic_DNA"/>
</dbReference>
<evidence type="ECO:0000256" key="4">
    <source>
        <dbReference type="ARBA" id="ARBA00023125"/>
    </source>
</evidence>
<evidence type="ECO:0000256" key="5">
    <source>
        <dbReference type="ARBA" id="ARBA00023163"/>
    </source>
</evidence>
<keyword evidence="8" id="KW-0808">Transferase</keyword>
<dbReference type="SUPFAM" id="SSF53383">
    <property type="entry name" value="PLP-dependent transferases"/>
    <property type="match status" value="1"/>
</dbReference>
<dbReference type="Gene3D" id="1.10.10.10">
    <property type="entry name" value="Winged helix-like DNA-binding domain superfamily/Winged helix DNA-binding domain"/>
    <property type="match status" value="1"/>
</dbReference>
<dbReference type="GO" id="GO:0003700">
    <property type="term" value="F:DNA-binding transcription factor activity"/>
    <property type="evidence" value="ECO:0007669"/>
    <property type="project" value="InterPro"/>
</dbReference>
<dbReference type="SMART" id="SM00345">
    <property type="entry name" value="HTH_GNTR"/>
    <property type="match status" value="1"/>
</dbReference>
<dbReference type="Pfam" id="PF00392">
    <property type="entry name" value="GntR"/>
    <property type="match status" value="1"/>
</dbReference>
<dbReference type="InterPro" id="IPR036388">
    <property type="entry name" value="WH-like_DNA-bd_sf"/>
</dbReference>
<keyword evidence="9" id="KW-1185">Reference proteome</keyword>
<feature type="transmembrane region" description="Helical" evidence="6">
    <location>
        <begin position="451"/>
        <end position="473"/>
    </location>
</feature>
<dbReference type="InterPro" id="IPR015421">
    <property type="entry name" value="PyrdxlP-dep_Trfase_major"/>
</dbReference>
<keyword evidence="6" id="KW-0472">Membrane</keyword>
<evidence type="ECO:0000313" key="8">
    <source>
        <dbReference type="EMBL" id="MBB6470984.1"/>
    </source>
</evidence>
<reference evidence="8 9" key="1">
    <citation type="submission" date="2020-08" db="EMBL/GenBank/DDBJ databases">
        <title>Sequencing the genomes of 1000 actinobacteria strains.</title>
        <authorList>
            <person name="Klenk H.-P."/>
        </authorList>
    </citation>
    <scope>NUCLEOTIDE SEQUENCE [LARGE SCALE GENOMIC DNA]</scope>
    <source>
        <strain evidence="8 9">DSM 44936</strain>
    </source>
</reference>
<dbReference type="AlphaFoldDB" id="A0A7X0I9A9"/>
<sequence length="479" mass="50813">MGRSRARSGPAEDLLIELDRDAGVPLHRQIEASIRAGIRAGRLRAGASLPPTRTLATGLGVSRGVVVEAYQQLVAEGYLASRPGGYTQVAASMPPAAASAGPVASVVRPVVRGAGVRVDFGYGRTDVSRFPRAAWLRSVRTVLTTTPNERFAYLDGRGVPELHDALCDYLNRVRGTSAVPGNMVICSGYGQGISLLIQVLVRRGARRIALEDPSSNDDARVVAGAAGLDVVGIPVGRDGVRVDALRRADADAVVLTPSHQWPTGGVLSAAARAEVIDWARRRGALVVEDDYDAEYRYDRSPVGAMQGLAPDHVVYCGTASKTLAPGLRLGWLVVPPRLVSEVAAAKVLADRGSPVIDQLAFADFLARGEFDRHLRRMRPVYRRRRDALLDALRTHLPDLEPAGIAAGQHVVAWLPPGLDETEVVAAAARHGLGIHGVGPYRIAGTGPGGLIFGYAILGETAIAEGVALLATAIREMRRV</sequence>
<dbReference type="PANTHER" id="PTHR46577">
    <property type="entry name" value="HTH-TYPE TRANSCRIPTIONAL REGULATORY PROTEIN GABR"/>
    <property type="match status" value="1"/>
</dbReference>
<dbReference type="Gene3D" id="3.40.640.10">
    <property type="entry name" value="Type I PLP-dependent aspartate aminotransferase-like (Major domain)"/>
    <property type="match status" value="1"/>
</dbReference>
<proteinExistence type="inferred from homology"/>
<evidence type="ECO:0000256" key="2">
    <source>
        <dbReference type="ARBA" id="ARBA00022898"/>
    </source>
</evidence>
<dbReference type="RefSeq" id="WP_184978265.1">
    <property type="nucleotide sequence ID" value="NZ_BAAALO010000083.1"/>
</dbReference>
<comment type="caution">
    <text evidence="8">The sequence shown here is derived from an EMBL/GenBank/DDBJ whole genome shotgun (WGS) entry which is preliminary data.</text>
</comment>
<dbReference type="CDD" id="cd07377">
    <property type="entry name" value="WHTH_GntR"/>
    <property type="match status" value="1"/>
</dbReference>
<feature type="domain" description="HTH gntR-type" evidence="7">
    <location>
        <begin position="24"/>
        <end position="92"/>
    </location>
</feature>
<dbReference type="GO" id="GO:0003677">
    <property type="term" value="F:DNA binding"/>
    <property type="evidence" value="ECO:0007669"/>
    <property type="project" value="UniProtKB-KW"/>
</dbReference>
<evidence type="ECO:0000313" key="9">
    <source>
        <dbReference type="Proteomes" id="UP000555564"/>
    </source>
</evidence>
<dbReference type="InterPro" id="IPR036390">
    <property type="entry name" value="WH_DNA-bd_sf"/>
</dbReference>
<dbReference type="InterPro" id="IPR015424">
    <property type="entry name" value="PyrdxlP-dep_Trfase"/>
</dbReference>
<name>A0A7X0I9A9_9ACTN</name>
<dbReference type="InterPro" id="IPR000524">
    <property type="entry name" value="Tscrpt_reg_HTH_GntR"/>
</dbReference>
<keyword evidence="8" id="KW-0032">Aminotransferase</keyword>
<accession>A0A7X0I9A9</accession>
<evidence type="ECO:0000256" key="6">
    <source>
        <dbReference type="SAM" id="Phobius"/>
    </source>
</evidence>
<protein>
    <submittedName>
        <fullName evidence="8">GntR family transcriptional regulator/MocR family aminotransferase</fullName>
    </submittedName>
</protein>
<dbReference type="InterPro" id="IPR004839">
    <property type="entry name" value="Aminotransferase_I/II_large"/>
</dbReference>
<evidence type="ECO:0000256" key="1">
    <source>
        <dbReference type="ARBA" id="ARBA00005384"/>
    </source>
</evidence>
<dbReference type="PRINTS" id="PR00035">
    <property type="entry name" value="HTHGNTR"/>
</dbReference>
<keyword evidence="6" id="KW-0812">Transmembrane</keyword>
<dbReference type="SUPFAM" id="SSF46785">
    <property type="entry name" value="Winged helix' DNA-binding domain"/>
    <property type="match status" value="1"/>
</dbReference>
<dbReference type="PANTHER" id="PTHR46577:SF1">
    <property type="entry name" value="HTH-TYPE TRANSCRIPTIONAL REGULATORY PROTEIN GABR"/>
    <property type="match status" value="1"/>
</dbReference>
<dbReference type="Proteomes" id="UP000555564">
    <property type="component" value="Unassembled WGS sequence"/>
</dbReference>
<keyword evidence="4" id="KW-0238">DNA-binding</keyword>
<dbReference type="PROSITE" id="PS50949">
    <property type="entry name" value="HTH_GNTR"/>
    <property type="match status" value="1"/>
</dbReference>
<organism evidence="8 9">
    <name type="scientific">Sphaerisporangium rubeum</name>
    <dbReference type="NCBI Taxonomy" id="321317"/>
    <lineage>
        <taxon>Bacteria</taxon>
        <taxon>Bacillati</taxon>
        <taxon>Actinomycetota</taxon>
        <taxon>Actinomycetes</taxon>
        <taxon>Streptosporangiales</taxon>
        <taxon>Streptosporangiaceae</taxon>
        <taxon>Sphaerisporangium</taxon>
    </lineage>
</organism>
<dbReference type="GO" id="GO:0008483">
    <property type="term" value="F:transaminase activity"/>
    <property type="evidence" value="ECO:0007669"/>
    <property type="project" value="UniProtKB-KW"/>
</dbReference>
<keyword evidence="3" id="KW-0805">Transcription regulation</keyword>
<dbReference type="Pfam" id="PF00155">
    <property type="entry name" value="Aminotran_1_2"/>
    <property type="match status" value="1"/>
</dbReference>
<keyword evidence="6" id="KW-1133">Transmembrane helix</keyword>
<evidence type="ECO:0000256" key="3">
    <source>
        <dbReference type="ARBA" id="ARBA00023015"/>
    </source>
</evidence>
<evidence type="ECO:0000259" key="7">
    <source>
        <dbReference type="PROSITE" id="PS50949"/>
    </source>
</evidence>